<sequence length="75" mass="8887">MALISICPVGNYRQSDEFLTYVFFIGYARYNLPPSCNSNYLRYKGYCTIEWQRFFISGASRVYRLSANERFIFTP</sequence>
<name>A0A2U1U5I8_9GAMM</name>
<dbReference type="AlphaFoldDB" id="A0A2U1U5I8"/>
<proteinExistence type="predicted"/>
<accession>A0A2U1U5I8</accession>
<comment type="caution">
    <text evidence="1">The sequence shown here is derived from an EMBL/GenBank/DDBJ whole genome shotgun (WGS) entry which is preliminary data.</text>
</comment>
<organism evidence="1 2">
    <name type="scientific">Brenneria corticis</name>
    <dbReference type="NCBI Taxonomy" id="2173106"/>
    <lineage>
        <taxon>Bacteria</taxon>
        <taxon>Pseudomonadati</taxon>
        <taxon>Pseudomonadota</taxon>
        <taxon>Gammaproteobacteria</taxon>
        <taxon>Enterobacterales</taxon>
        <taxon>Pectobacteriaceae</taxon>
        <taxon>Brenneria</taxon>
    </lineage>
</organism>
<protein>
    <submittedName>
        <fullName evidence="1">Uncharacterized protein</fullName>
    </submittedName>
</protein>
<reference evidence="1 2" key="1">
    <citation type="submission" date="2018-04" db="EMBL/GenBank/DDBJ databases">
        <title>Brenneria corticis sp.nov.</title>
        <authorList>
            <person name="Li Y."/>
        </authorList>
    </citation>
    <scope>NUCLEOTIDE SEQUENCE [LARGE SCALE GENOMIC DNA]</scope>
    <source>
        <strain evidence="1 2">CFCC 11842</strain>
    </source>
</reference>
<gene>
    <name evidence="1" type="ORF">DDT56_09185</name>
</gene>
<keyword evidence="2" id="KW-1185">Reference proteome</keyword>
<dbReference type="EMBL" id="QDKH01000008">
    <property type="protein sequence ID" value="PWC16897.1"/>
    <property type="molecule type" value="Genomic_DNA"/>
</dbReference>
<evidence type="ECO:0000313" key="1">
    <source>
        <dbReference type="EMBL" id="PWC16897.1"/>
    </source>
</evidence>
<evidence type="ECO:0000313" key="2">
    <source>
        <dbReference type="Proteomes" id="UP000296159"/>
    </source>
</evidence>
<dbReference type="Proteomes" id="UP000296159">
    <property type="component" value="Unassembled WGS sequence"/>
</dbReference>